<reference evidence="2 3" key="1">
    <citation type="submission" date="2021-02" db="EMBL/GenBank/DDBJ databases">
        <title>Bacillus sp. RD4P76, an endophyte from a halophyte.</title>
        <authorList>
            <person name="Sun J.-Q."/>
        </authorList>
    </citation>
    <scope>NUCLEOTIDE SEQUENCE [LARGE SCALE GENOMIC DNA]</scope>
    <source>
        <strain evidence="2 3">RD4P76</strain>
    </source>
</reference>
<keyword evidence="2" id="KW-0378">Hydrolase</keyword>
<evidence type="ECO:0000259" key="1">
    <source>
        <dbReference type="Pfam" id="PF12146"/>
    </source>
</evidence>
<dbReference type="PANTHER" id="PTHR11614">
    <property type="entry name" value="PHOSPHOLIPASE-RELATED"/>
    <property type="match status" value="1"/>
</dbReference>
<dbReference type="GO" id="GO:0016787">
    <property type="term" value="F:hydrolase activity"/>
    <property type="evidence" value="ECO:0007669"/>
    <property type="project" value="UniProtKB-KW"/>
</dbReference>
<dbReference type="InterPro" id="IPR029058">
    <property type="entry name" value="AB_hydrolase_fold"/>
</dbReference>
<name>A0ABS2DD50_9BACI</name>
<dbReference type="EMBL" id="JAFELM010000012">
    <property type="protein sequence ID" value="MBM6616368.1"/>
    <property type="molecule type" value="Genomic_DNA"/>
</dbReference>
<proteinExistence type="predicted"/>
<dbReference type="RefSeq" id="WP_204201759.1">
    <property type="nucleotide sequence ID" value="NZ_JAFELM010000012.1"/>
</dbReference>
<gene>
    <name evidence="2" type="ORF">JR050_01565</name>
</gene>
<dbReference type="SUPFAM" id="SSF53474">
    <property type="entry name" value="alpha/beta-Hydrolases"/>
    <property type="match status" value="1"/>
</dbReference>
<dbReference type="Gene3D" id="3.40.50.1820">
    <property type="entry name" value="alpha/beta hydrolase"/>
    <property type="match status" value="1"/>
</dbReference>
<evidence type="ECO:0000313" key="2">
    <source>
        <dbReference type="EMBL" id="MBM6616368.1"/>
    </source>
</evidence>
<sequence>MWKWEAVNPKAVIVMVHGAAEHHGRYKWLIEKWKKEGYHVIMGDLPGQGNISKNERGHIDRFDVYIEAVESWYKEALTYNLPVVLLGHSMGALTVLRTMQEKQLDVSSLVLSSPCLGIAQTTSPSPFLDAASKVLNVITPTLRMDTGLTQEMATRNEEVLEFDRNDPLYVKKVSIRWFRELIHSIELAFQNINKLPDVPMLFMQGGSDQIVNKHKGKEFFAQLKLSDVTYKEWQELYHEIFNEPERDEVFQYTKQFVESHLPTNVQ</sequence>
<organism evidence="2 3">
    <name type="scientific">Bacillus suaedaesalsae</name>
    <dbReference type="NCBI Taxonomy" id="2810349"/>
    <lineage>
        <taxon>Bacteria</taxon>
        <taxon>Bacillati</taxon>
        <taxon>Bacillota</taxon>
        <taxon>Bacilli</taxon>
        <taxon>Bacillales</taxon>
        <taxon>Bacillaceae</taxon>
        <taxon>Bacillus</taxon>
    </lineage>
</organism>
<dbReference type="Proteomes" id="UP001518925">
    <property type="component" value="Unassembled WGS sequence"/>
</dbReference>
<keyword evidence="3" id="KW-1185">Reference proteome</keyword>
<dbReference type="InterPro" id="IPR051044">
    <property type="entry name" value="MAG_DAG_Lipase"/>
</dbReference>
<dbReference type="Pfam" id="PF12146">
    <property type="entry name" value="Hydrolase_4"/>
    <property type="match status" value="1"/>
</dbReference>
<dbReference type="InterPro" id="IPR022742">
    <property type="entry name" value="Hydrolase_4"/>
</dbReference>
<comment type="caution">
    <text evidence="2">The sequence shown here is derived from an EMBL/GenBank/DDBJ whole genome shotgun (WGS) entry which is preliminary data.</text>
</comment>
<feature type="domain" description="Serine aminopeptidase S33" evidence="1">
    <location>
        <begin position="8"/>
        <end position="245"/>
    </location>
</feature>
<protein>
    <submittedName>
        <fullName evidence="2">Alpha/beta hydrolase</fullName>
    </submittedName>
</protein>
<evidence type="ECO:0000313" key="3">
    <source>
        <dbReference type="Proteomes" id="UP001518925"/>
    </source>
</evidence>
<accession>A0ABS2DD50</accession>